<dbReference type="GO" id="GO:0005886">
    <property type="term" value="C:plasma membrane"/>
    <property type="evidence" value="ECO:0007669"/>
    <property type="project" value="TreeGrafter"/>
</dbReference>
<accession>A0A1C2DWA3</accession>
<dbReference type="AlphaFoldDB" id="A0A1C2DWA3"/>
<dbReference type="Proteomes" id="UP000094412">
    <property type="component" value="Unassembled WGS sequence"/>
</dbReference>
<dbReference type="PANTHER" id="PTHR32063">
    <property type="match status" value="1"/>
</dbReference>
<dbReference type="SUPFAM" id="SSF82866">
    <property type="entry name" value="Multidrug efflux transporter AcrB transmembrane domain"/>
    <property type="match status" value="1"/>
</dbReference>
<dbReference type="EMBL" id="MDEO01000031">
    <property type="protein sequence ID" value="OCX18936.1"/>
    <property type="molecule type" value="Genomic_DNA"/>
</dbReference>
<organism evidence="2 3">
    <name type="scientific">Mesorhizobium hungaricum</name>
    <dbReference type="NCBI Taxonomy" id="1566387"/>
    <lineage>
        <taxon>Bacteria</taxon>
        <taxon>Pseudomonadati</taxon>
        <taxon>Pseudomonadota</taxon>
        <taxon>Alphaproteobacteria</taxon>
        <taxon>Hyphomicrobiales</taxon>
        <taxon>Phyllobacteriaceae</taxon>
        <taxon>Mesorhizobium</taxon>
    </lineage>
</organism>
<evidence type="ECO:0008006" key="4">
    <source>
        <dbReference type="Google" id="ProtNLM"/>
    </source>
</evidence>
<protein>
    <recommendedName>
        <fullName evidence="4">Cation transporter</fullName>
    </recommendedName>
</protein>
<feature type="transmembrane region" description="Helical" evidence="1">
    <location>
        <begin position="63"/>
        <end position="89"/>
    </location>
</feature>
<evidence type="ECO:0000313" key="3">
    <source>
        <dbReference type="Proteomes" id="UP000094412"/>
    </source>
</evidence>
<gene>
    <name evidence="2" type="ORF">QV13_12030</name>
</gene>
<keyword evidence="1" id="KW-1133">Transmembrane helix</keyword>
<reference evidence="2 3" key="1">
    <citation type="submission" date="2016-08" db="EMBL/GenBank/DDBJ databases">
        <title>Whole genome sequence of Mesorhizobium sp. strain UASWS1009 isolated from industrial sewage.</title>
        <authorList>
            <person name="Crovadore J."/>
            <person name="Calmin G."/>
            <person name="Chablais R."/>
            <person name="Cochard B."/>
            <person name="Lefort F."/>
        </authorList>
    </citation>
    <scope>NUCLEOTIDE SEQUENCE [LARGE SCALE GENOMIC DNA]</scope>
    <source>
        <strain evidence="2 3">UASWS1009</strain>
    </source>
</reference>
<name>A0A1C2DWA3_9HYPH</name>
<dbReference type="Pfam" id="PF00873">
    <property type="entry name" value="ACR_tran"/>
    <property type="match status" value="1"/>
</dbReference>
<evidence type="ECO:0000256" key="1">
    <source>
        <dbReference type="SAM" id="Phobius"/>
    </source>
</evidence>
<sequence>MTELKQKCVEEKRPFTRADLHQAIMLGAVERVRPKIMTVVAIMVGLVPILWSTGAGSEVMQRIAVPMIGGMISSTVLTLIVIPAIYGLVKARCLVSLLRMTKHASRSEPVRLNAG</sequence>
<dbReference type="GO" id="GO:0042910">
    <property type="term" value="F:xenobiotic transmembrane transporter activity"/>
    <property type="evidence" value="ECO:0007669"/>
    <property type="project" value="TreeGrafter"/>
</dbReference>
<keyword evidence="1" id="KW-0812">Transmembrane</keyword>
<comment type="caution">
    <text evidence="2">The sequence shown here is derived from an EMBL/GenBank/DDBJ whole genome shotgun (WGS) entry which is preliminary data.</text>
</comment>
<dbReference type="InterPro" id="IPR001036">
    <property type="entry name" value="Acrflvin-R"/>
</dbReference>
<dbReference type="PANTHER" id="PTHR32063:SF19">
    <property type="entry name" value="CATION EFFLUX SYSTEM PROTEIN CUSA"/>
    <property type="match status" value="1"/>
</dbReference>
<dbReference type="STRING" id="1566387.QV13_12030"/>
<dbReference type="Gene3D" id="1.20.1640.10">
    <property type="entry name" value="Multidrug efflux transporter AcrB transmembrane domain"/>
    <property type="match status" value="1"/>
</dbReference>
<proteinExistence type="predicted"/>
<keyword evidence="1" id="KW-0472">Membrane</keyword>
<keyword evidence="3" id="KW-1185">Reference proteome</keyword>
<feature type="transmembrane region" description="Helical" evidence="1">
    <location>
        <begin position="32"/>
        <end position="51"/>
    </location>
</feature>
<evidence type="ECO:0000313" key="2">
    <source>
        <dbReference type="EMBL" id="OCX18936.1"/>
    </source>
</evidence>